<feature type="transmembrane region" description="Helical" evidence="1">
    <location>
        <begin position="6"/>
        <end position="23"/>
    </location>
</feature>
<dbReference type="EMBL" id="JBGEWD010000007">
    <property type="protein sequence ID" value="MEY8000307.1"/>
    <property type="molecule type" value="Genomic_DNA"/>
</dbReference>
<feature type="transmembrane region" description="Helical" evidence="1">
    <location>
        <begin position="134"/>
        <end position="151"/>
    </location>
</feature>
<reference evidence="2 3" key="1">
    <citation type="submission" date="2024-08" db="EMBL/GenBank/DDBJ databases">
        <title>Clostridium lapicellarii sp. nov., and Clostridium renhuaiense sp. nov., two species isolated from the mud in a fermentation cellar used for producing sauce-flavour Chinese liquors.</title>
        <authorList>
            <person name="Yang F."/>
            <person name="Wang H."/>
            <person name="Chen L.Q."/>
            <person name="Zhou N."/>
            <person name="Lu J.J."/>
            <person name="Pu X.X."/>
            <person name="Wan B."/>
            <person name="Wang L."/>
            <person name="Liu S.J."/>
        </authorList>
    </citation>
    <scope>NUCLEOTIDE SEQUENCE [LARGE SCALE GENOMIC DNA]</scope>
    <source>
        <strain evidence="2 3">MT-5</strain>
    </source>
</reference>
<evidence type="ECO:0000313" key="2">
    <source>
        <dbReference type="EMBL" id="MEY8000307.1"/>
    </source>
</evidence>
<accession>A0ABV4BQ00</accession>
<keyword evidence="3" id="KW-1185">Reference proteome</keyword>
<evidence type="ECO:0000256" key="1">
    <source>
        <dbReference type="SAM" id="Phobius"/>
    </source>
</evidence>
<sequence length="219" mass="25522">MIILKIIGIAILLFICFLIFLIVSNTKYEIKCILKENTLNYNLKVKLLFGIISVIGTGGEEKTKIFIKIFFLKKRININSKKDKDLEDNASKLQYNILDKIKKVYEYRKSIKKIIFIIKPKYVKIEGNYGLKDPFMIGMLGGVFAIIGNIAPKKSVNIKPDFFNEIFNFCVEAGGSFRIISLIFMVFKLLSSHFAKKRFHKKYIIREYRLKRSKEIKVN</sequence>
<dbReference type="RefSeq" id="WP_369704195.1">
    <property type="nucleotide sequence ID" value="NZ_JBGEWD010000007.1"/>
</dbReference>
<organism evidence="2 3">
    <name type="scientific">Clostridium moutaii</name>
    <dbReference type="NCBI Taxonomy" id="3240932"/>
    <lineage>
        <taxon>Bacteria</taxon>
        <taxon>Bacillati</taxon>
        <taxon>Bacillota</taxon>
        <taxon>Clostridia</taxon>
        <taxon>Eubacteriales</taxon>
        <taxon>Clostridiaceae</taxon>
        <taxon>Clostridium</taxon>
    </lineage>
</organism>
<proteinExistence type="predicted"/>
<keyword evidence="1" id="KW-0812">Transmembrane</keyword>
<protein>
    <recommendedName>
        <fullName evidence="4">DUF2953 domain-containing protein</fullName>
    </recommendedName>
</protein>
<evidence type="ECO:0000313" key="3">
    <source>
        <dbReference type="Proteomes" id="UP001564657"/>
    </source>
</evidence>
<name>A0ABV4BQ00_9CLOT</name>
<evidence type="ECO:0008006" key="4">
    <source>
        <dbReference type="Google" id="ProtNLM"/>
    </source>
</evidence>
<keyword evidence="1" id="KW-0472">Membrane</keyword>
<comment type="caution">
    <text evidence="2">The sequence shown here is derived from an EMBL/GenBank/DDBJ whole genome shotgun (WGS) entry which is preliminary data.</text>
</comment>
<dbReference type="Proteomes" id="UP001564657">
    <property type="component" value="Unassembled WGS sequence"/>
</dbReference>
<gene>
    <name evidence="2" type="ORF">AB8U03_08875</name>
</gene>
<keyword evidence="1" id="KW-1133">Transmembrane helix</keyword>
<feature type="transmembrane region" description="Helical" evidence="1">
    <location>
        <begin position="166"/>
        <end position="190"/>
    </location>
</feature>